<dbReference type="AlphaFoldDB" id="A0A6S7JE29"/>
<comment type="caution">
    <text evidence="2">The sequence shown here is derived from an EMBL/GenBank/DDBJ whole genome shotgun (WGS) entry which is preliminary data.</text>
</comment>
<organism evidence="2 3">
    <name type="scientific">Paramuricea clavata</name>
    <name type="common">Red gorgonian</name>
    <name type="synonym">Violescent sea-whip</name>
    <dbReference type="NCBI Taxonomy" id="317549"/>
    <lineage>
        <taxon>Eukaryota</taxon>
        <taxon>Metazoa</taxon>
        <taxon>Cnidaria</taxon>
        <taxon>Anthozoa</taxon>
        <taxon>Octocorallia</taxon>
        <taxon>Malacalcyonacea</taxon>
        <taxon>Plexauridae</taxon>
        <taxon>Paramuricea</taxon>
    </lineage>
</organism>
<name>A0A6S7JE29_PARCT</name>
<proteinExistence type="predicted"/>
<sequence>MKSSSNHNHVKIKNRRPLFTNNKNSTENVDIQHDQHQSRVDGIVQPERKRSKIAYPIPSNFHGKNSSEVKPTNGLFSKPISQSMTITASKNVQQQPTCLETEGPRPGFEKEAIDSDGSLNVRRKRSNKRALSSDHEKTNSDRKDILDDELLWLPTVKNHDNCSTSKRNNNIVDTYDIDTGMSSQDSFADLFASTTNTPVCTPQSSVPNSEVFSSQSDCNLKCGGNLFSDLFDDDDSKLAELDVSGIILSYSSSCKELESQKTQSDTCSEMEMEINKTNSNTACKTYKSSHTEKDPKVINSSDQKALQKVKANDKNVNTSVYNQGCNNSSHAEKDLKTMNMLDKRLPVQPVNTDVKNVDTNRQNQADISCKSTGNMKNELKNECQAKDTSEELFYGLPPKVGNLIKKHKGIEKLY</sequence>
<feature type="non-terminal residue" evidence="2">
    <location>
        <position position="414"/>
    </location>
</feature>
<dbReference type="EMBL" id="CACRXK020016888">
    <property type="protein sequence ID" value="CAB4030456.1"/>
    <property type="molecule type" value="Genomic_DNA"/>
</dbReference>
<accession>A0A6S7JE29</accession>
<evidence type="ECO:0000313" key="3">
    <source>
        <dbReference type="Proteomes" id="UP001152795"/>
    </source>
</evidence>
<evidence type="ECO:0000256" key="1">
    <source>
        <dbReference type="SAM" id="MobiDB-lite"/>
    </source>
</evidence>
<evidence type="ECO:0000313" key="2">
    <source>
        <dbReference type="EMBL" id="CAB4030456.1"/>
    </source>
</evidence>
<feature type="region of interest" description="Disordered" evidence="1">
    <location>
        <begin position="90"/>
        <end position="140"/>
    </location>
</feature>
<gene>
    <name evidence="2" type="ORF">PACLA_8A043487</name>
</gene>
<protein>
    <submittedName>
        <fullName evidence="2">Uncharacterized protein</fullName>
    </submittedName>
</protein>
<dbReference type="Proteomes" id="UP001152795">
    <property type="component" value="Unassembled WGS sequence"/>
</dbReference>
<reference evidence="2" key="1">
    <citation type="submission" date="2020-04" db="EMBL/GenBank/DDBJ databases">
        <authorList>
            <person name="Alioto T."/>
            <person name="Alioto T."/>
            <person name="Gomez Garrido J."/>
        </authorList>
    </citation>
    <scope>NUCLEOTIDE SEQUENCE</scope>
    <source>
        <strain evidence="2">A484AB</strain>
    </source>
</reference>
<keyword evidence="3" id="KW-1185">Reference proteome</keyword>
<feature type="compositionally biased region" description="Basic and acidic residues" evidence="1">
    <location>
        <begin position="131"/>
        <end position="140"/>
    </location>
</feature>